<proteinExistence type="predicted"/>
<protein>
    <submittedName>
        <fullName evidence="1">Uncharacterized protein</fullName>
    </submittedName>
</protein>
<name>A0ABQ1G0E4_9GAMM</name>
<accession>A0ABQ1G0E4</accession>
<dbReference type="Proteomes" id="UP000620046">
    <property type="component" value="Unassembled WGS sequence"/>
</dbReference>
<keyword evidence="2" id="KW-1185">Reference proteome</keyword>
<dbReference type="EMBL" id="BMJA01000002">
    <property type="protein sequence ID" value="GGA34737.1"/>
    <property type="molecule type" value="Genomic_DNA"/>
</dbReference>
<evidence type="ECO:0000313" key="2">
    <source>
        <dbReference type="Proteomes" id="UP000620046"/>
    </source>
</evidence>
<evidence type="ECO:0000313" key="1">
    <source>
        <dbReference type="EMBL" id="GGA34737.1"/>
    </source>
</evidence>
<organism evidence="1 2">
    <name type="scientific">Dyella nitratireducens</name>
    <dbReference type="NCBI Taxonomy" id="1849580"/>
    <lineage>
        <taxon>Bacteria</taxon>
        <taxon>Pseudomonadati</taxon>
        <taxon>Pseudomonadota</taxon>
        <taxon>Gammaproteobacteria</taxon>
        <taxon>Lysobacterales</taxon>
        <taxon>Rhodanobacteraceae</taxon>
        <taxon>Dyella</taxon>
    </lineage>
</organism>
<sequence>MPMDITLVTGRMAPIRHPFRFIDPQGSQVERRIWLDFVEGGATRICLNTGRPLTG</sequence>
<gene>
    <name evidence="1" type="ORF">GCM10010981_24740</name>
</gene>
<comment type="caution">
    <text evidence="1">The sequence shown here is derived from an EMBL/GenBank/DDBJ whole genome shotgun (WGS) entry which is preliminary data.</text>
</comment>
<reference evidence="2" key="1">
    <citation type="journal article" date="2019" name="Int. J. Syst. Evol. Microbiol.">
        <title>The Global Catalogue of Microorganisms (GCM) 10K type strain sequencing project: providing services to taxonomists for standard genome sequencing and annotation.</title>
        <authorList>
            <consortium name="The Broad Institute Genomics Platform"/>
            <consortium name="The Broad Institute Genome Sequencing Center for Infectious Disease"/>
            <person name="Wu L."/>
            <person name="Ma J."/>
        </authorList>
    </citation>
    <scope>NUCLEOTIDE SEQUENCE [LARGE SCALE GENOMIC DNA]</scope>
    <source>
        <strain evidence="2">CGMCC 1.15439</strain>
    </source>
</reference>